<evidence type="ECO:0000313" key="2">
    <source>
        <dbReference type="WBParaSite" id="RSKR_0000082900.1"/>
    </source>
</evidence>
<name>A0AC35TI46_9BILA</name>
<organism evidence="1 2">
    <name type="scientific">Rhabditophanes sp. KR3021</name>
    <dbReference type="NCBI Taxonomy" id="114890"/>
    <lineage>
        <taxon>Eukaryota</taxon>
        <taxon>Metazoa</taxon>
        <taxon>Ecdysozoa</taxon>
        <taxon>Nematoda</taxon>
        <taxon>Chromadorea</taxon>
        <taxon>Rhabditida</taxon>
        <taxon>Tylenchina</taxon>
        <taxon>Panagrolaimomorpha</taxon>
        <taxon>Strongyloidoidea</taxon>
        <taxon>Alloionematidae</taxon>
        <taxon>Rhabditophanes</taxon>
    </lineage>
</organism>
<proteinExistence type="predicted"/>
<protein>
    <submittedName>
        <fullName evidence="2">Lon protease homolog</fullName>
    </submittedName>
</protein>
<dbReference type="Proteomes" id="UP000095286">
    <property type="component" value="Unplaced"/>
</dbReference>
<dbReference type="WBParaSite" id="RSKR_0000082900.1">
    <property type="protein sequence ID" value="RSKR_0000082900.1"/>
    <property type="gene ID" value="RSKR_0000082900"/>
</dbReference>
<reference evidence="2" key="1">
    <citation type="submission" date="2016-11" db="UniProtKB">
        <authorList>
            <consortium name="WormBaseParasite"/>
        </authorList>
    </citation>
    <scope>IDENTIFICATION</scope>
    <source>
        <strain evidence="2">KR3021</strain>
    </source>
</reference>
<evidence type="ECO:0000313" key="1">
    <source>
        <dbReference type="Proteomes" id="UP000095286"/>
    </source>
</evidence>
<sequence length="881" mass="97558">MKDMKFKRSNKGNGSSGKKAGGSQRDVAKTPSSGRKDVNASDRKSASAYLKPAKSDSGTAPSHSNEKKGVIGKWWNVLEIPCSPKKLYTKKKMRIPVRSATNLQTIETTLLKHTTPEEINEGNAKIIIAYNYQKGANKTVYEYGTLALIERIITWSTPNSKLQYSFHVKGLSRVFIDTFILPETDVQIVEDHFPAEFDDGLKNKLLLNVGKVALYFEGNTSTVKDLQEAISGEPKYGQIADIMVYLLNITPYPKQLEYLSTTNVRKRVQMGNEVIESVLKSIEQNKSRKPNEFSTSMESLKKLVSTVVTPPNLKNIMTKHKKNESNKNEFDSLKEKIVKLNLKAETLETVLSELERFKYMNETSSEYSLQRGYIQFICDLPWNHFTVDCTDLKKARSILNNSHEGMVDVKKRIMEFLAVKKLKNESNGPIICLVGPPGVGKTSVAKAIAQTLDRKFERISLGGIRDQSDIRGHKKTYIGSMPGRILQAIKQSKSSNAVILLDEIDKISAGVQGDPSAALLEVLDPEQNCNFQDSYLNLPFDLSKTLFIATANDLSTIPGPLLDRMEVVEMASYTVEEKIKIATNYIIPKQMKAHGLFEDLILLDEPSIYFIITKYTREAGVRQLERTISAILRNSALKIAENLNGGEVETDILTNSLQIPIVLNQVGIKAILGNEKIKESHIKQQQAKMSPGVAFGLAWTPVGGEVLVIEAIMCTGSGKLHLTGKLGDVIKESIQVAYSYIKGHIKSFKIIFTNLADFDIHLHIPSGSIEKDGPSAGCAFVCALLSLLTNNCVRNDTAMSGEITLSGHVLPVGGIKEKILAAHREGLTRIILPKANAEDIDKIDASILSNLNIIFVDDVSSMINETFQQTLSTPNYSLSKL</sequence>
<accession>A0AC35TI46</accession>